<evidence type="ECO:0000256" key="3">
    <source>
        <dbReference type="ARBA" id="ARBA00022112"/>
    </source>
</evidence>
<dbReference type="Gene3D" id="3.40.1390.30">
    <property type="entry name" value="NIF3 (NGG1p interacting factor 3)-like"/>
    <property type="match status" value="2"/>
</dbReference>
<dbReference type="SUPFAM" id="SSF102705">
    <property type="entry name" value="NIF3 (NGG1p interacting factor 3)-like"/>
    <property type="match status" value="1"/>
</dbReference>
<protein>
    <recommendedName>
        <fullName evidence="3 5">GTP cyclohydrolase 1 type 2 homolog</fullName>
    </recommendedName>
</protein>
<keyword evidence="4 5" id="KW-0479">Metal-binding</keyword>
<accession>A0A432MFI3</accession>
<dbReference type="Gene3D" id="3.30.70.120">
    <property type="match status" value="1"/>
</dbReference>
<reference evidence="7 8" key="2">
    <citation type="submission" date="2019-01" db="EMBL/GenBank/DDBJ databases">
        <title>Tautonia sociabilis, a novel thermotolerant planctomycete of Isosphaeraceae family, isolated from a 4000 m deep subterranean habitat.</title>
        <authorList>
            <person name="Kovaleva O.L."/>
            <person name="Elcheninov A.G."/>
            <person name="Van Heerden E."/>
            <person name="Toshchakov S.V."/>
            <person name="Novikov A."/>
            <person name="Bonch-Osmolovskaya E.A."/>
            <person name="Kublanov I.V."/>
        </authorList>
    </citation>
    <scope>NUCLEOTIDE SEQUENCE [LARGE SCALE GENOMIC DNA]</scope>
    <source>
        <strain evidence="7 8">GM2012</strain>
    </source>
</reference>
<name>A0A432MFI3_9BACT</name>
<dbReference type="OrthoDB" id="9792792at2"/>
<keyword evidence="8" id="KW-1185">Reference proteome</keyword>
<proteinExistence type="inferred from homology"/>
<reference evidence="7 8" key="1">
    <citation type="submission" date="2018-12" db="EMBL/GenBank/DDBJ databases">
        <authorList>
            <person name="Toschakov S.V."/>
        </authorList>
    </citation>
    <scope>NUCLEOTIDE SEQUENCE [LARGE SCALE GENOMIC DNA]</scope>
    <source>
        <strain evidence="7 8">GM2012</strain>
    </source>
</reference>
<evidence type="ECO:0000256" key="6">
    <source>
        <dbReference type="PIRSR" id="PIRSR602678-1"/>
    </source>
</evidence>
<evidence type="ECO:0000256" key="2">
    <source>
        <dbReference type="ARBA" id="ARBA00011643"/>
    </source>
</evidence>
<comment type="subunit">
    <text evidence="2">Homohexamer.</text>
</comment>
<evidence type="ECO:0000313" key="7">
    <source>
        <dbReference type="EMBL" id="RUL84981.1"/>
    </source>
</evidence>
<gene>
    <name evidence="7" type="ORF">TsocGM_19240</name>
</gene>
<dbReference type="PANTHER" id="PTHR13799:SF14">
    <property type="entry name" value="GTP CYCLOHYDROLASE 1 TYPE 2 HOMOLOG"/>
    <property type="match status" value="1"/>
</dbReference>
<dbReference type="AlphaFoldDB" id="A0A432MFI3"/>
<dbReference type="InterPro" id="IPR017221">
    <property type="entry name" value="DUF34/NIF3_bac"/>
</dbReference>
<organism evidence="7 8">
    <name type="scientific">Tautonia sociabilis</name>
    <dbReference type="NCBI Taxonomy" id="2080755"/>
    <lineage>
        <taxon>Bacteria</taxon>
        <taxon>Pseudomonadati</taxon>
        <taxon>Planctomycetota</taxon>
        <taxon>Planctomycetia</taxon>
        <taxon>Isosphaerales</taxon>
        <taxon>Isosphaeraceae</taxon>
        <taxon>Tautonia</taxon>
    </lineage>
</organism>
<evidence type="ECO:0000256" key="1">
    <source>
        <dbReference type="ARBA" id="ARBA00006964"/>
    </source>
</evidence>
<dbReference type="GO" id="GO:0005737">
    <property type="term" value="C:cytoplasm"/>
    <property type="evidence" value="ECO:0007669"/>
    <property type="project" value="TreeGrafter"/>
</dbReference>
<feature type="binding site" evidence="6">
    <location>
        <position position="103"/>
    </location>
    <ligand>
        <name>a divalent metal cation</name>
        <dbReference type="ChEBI" id="CHEBI:60240"/>
        <label>1</label>
    </ligand>
</feature>
<feature type="binding site" evidence="6">
    <location>
        <position position="333"/>
    </location>
    <ligand>
        <name>a divalent metal cation</name>
        <dbReference type="ChEBI" id="CHEBI:60240"/>
        <label>1</label>
    </ligand>
</feature>
<dbReference type="NCBIfam" id="TIGR00486">
    <property type="entry name" value="YbgI_SA1388"/>
    <property type="match status" value="1"/>
</dbReference>
<dbReference type="FunFam" id="3.40.1390.30:FF:000001">
    <property type="entry name" value="GTP cyclohydrolase 1 type 2"/>
    <property type="match status" value="1"/>
</dbReference>
<dbReference type="PIRSF" id="PIRSF037489">
    <property type="entry name" value="UCP037489_NIF3_YqfO"/>
    <property type="match status" value="1"/>
</dbReference>
<dbReference type="PANTHER" id="PTHR13799">
    <property type="entry name" value="NGG1 INTERACTING FACTOR 3"/>
    <property type="match status" value="1"/>
</dbReference>
<dbReference type="GO" id="GO:0046872">
    <property type="term" value="F:metal ion binding"/>
    <property type="evidence" value="ECO:0007669"/>
    <property type="project" value="UniProtKB-UniRule"/>
</dbReference>
<evidence type="ECO:0000256" key="4">
    <source>
        <dbReference type="ARBA" id="ARBA00022723"/>
    </source>
</evidence>
<feature type="binding site" evidence="6">
    <location>
        <position position="329"/>
    </location>
    <ligand>
        <name>a divalent metal cation</name>
        <dbReference type="ChEBI" id="CHEBI:60240"/>
        <label>1</label>
    </ligand>
</feature>
<sequence length="366" mass="38870">MTTVAEIASWLEEFAPTRLAEGWDNVGLLLGDPAATVERVMTCLTVTPRSAGEAIGAGVGLIVSHHPVWFKPVQRLRADGEDGVLWSLARAGIGIYSPHTAFDNTRGGINDVLCELLGLEEVGPLKPPGTSQGCKVVVFSPESDREAVLAAAFGEGAGRIGDYEECSYTVAGFGTFLGLEGTNPTVGRPGRRESAPEHRIEFVCPRERLPGVLAAVRRAHSYEEPAIDVYPTIVAGQGPGVGRVGRLPSRTSLGALARSLRERLPAPGLQFVGEPEREVERVAVACGGADEFVRDAAQAGADVFLTGEARFHRALEAEALGMGMIVAGHHATERPAVEMLADRLGRAFPGLLVWASREETDPLRGI</sequence>
<dbReference type="InterPro" id="IPR036069">
    <property type="entry name" value="DUF34/NIF3_sf"/>
</dbReference>
<feature type="binding site" evidence="6">
    <location>
        <position position="66"/>
    </location>
    <ligand>
        <name>a divalent metal cation</name>
        <dbReference type="ChEBI" id="CHEBI:60240"/>
        <label>1</label>
    </ligand>
</feature>
<dbReference type="Proteomes" id="UP000280296">
    <property type="component" value="Unassembled WGS sequence"/>
</dbReference>
<dbReference type="EMBL" id="RYZH01000043">
    <property type="protein sequence ID" value="RUL84981.1"/>
    <property type="molecule type" value="Genomic_DNA"/>
</dbReference>
<evidence type="ECO:0000256" key="5">
    <source>
        <dbReference type="PIRNR" id="PIRNR037489"/>
    </source>
</evidence>
<dbReference type="Pfam" id="PF01784">
    <property type="entry name" value="DUF34_NIF3"/>
    <property type="match status" value="1"/>
</dbReference>
<comment type="caution">
    <text evidence="7">The sequence shown here is derived from an EMBL/GenBank/DDBJ whole genome shotgun (WGS) entry which is preliminary data.</text>
</comment>
<evidence type="ECO:0000313" key="8">
    <source>
        <dbReference type="Proteomes" id="UP000280296"/>
    </source>
</evidence>
<dbReference type="RefSeq" id="WP_126727088.1">
    <property type="nucleotide sequence ID" value="NZ_RYZH01000043.1"/>
</dbReference>
<dbReference type="InterPro" id="IPR002678">
    <property type="entry name" value="DUF34/NIF3"/>
</dbReference>
<comment type="similarity">
    <text evidence="1 5">Belongs to the GTP cyclohydrolase I type 2/NIF3 family.</text>
</comment>
<dbReference type="InterPro" id="IPR015867">
    <property type="entry name" value="N-reg_PII/ATP_PRibTrfase_C"/>
</dbReference>
<feature type="binding site" evidence="6">
    <location>
        <position position="65"/>
    </location>
    <ligand>
        <name>a divalent metal cation</name>
        <dbReference type="ChEBI" id="CHEBI:60240"/>
        <label>1</label>
    </ligand>
</feature>